<evidence type="ECO:0000313" key="1">
    <source>
        <dbReference type="EMBL" id="WGE08960.1"/>
    </source>
</evidence>
<dbReference type="AlphaFoldDB" id="A0AAJ6ABJ1"/>
<name>A0AAJ6ABJ1_GLAPU</name>
<evidence type="ECO:0000313" key="2">
    <source>
        <dbReference type="Proteomes" id="UP001222296"/>
    </source>
</evidence>
<dbReference type="EMBL" id="CP121769">
    <property type="protein sequence ID" value="WGE08960.1"/>
    <property type="molecule type" value="Genomic_DNA"/>
</dbReference>
<dbReference type="RefSeq" id="WP_043894432.1">
    <property type="nucleotide sequence ID" value="NZ_CP054198.1"/>
</dbReference>
<accession>A0AAJ6ABJ1</accession>
<gene>
    <name evidence="1" type="ORF">QBL01_06760</name>
</gene>
<organism evidence="1 2">
    <name type="scientific">Glaesserella parasuis</name>
    <name type="common">Haemophilus parasuis</name>
    <dbReference type="NCBI Taxonomy" id="738"/>
    <lineage>
        <taxon>Bacteria</taxon>
        <taxon>Pseudomonadati</taxon>
        <taxon>Pseudomonadota</taxon>
        <taxon>Gammaproteobacteria</taxon>
        <taxon>Pasteurellales</taxon>
        <taxon>Pasteurellaceae</taxon>
        <taxon>Glaesserella</taxon>
    </lineage>
</organism>
<dbReference type="Proteomes" id="UP001222296">
    <property type="component" value="Chromosome"/>
</dbReference>
<sequence>MTETISVNHRTFQTLAIQSVRYCIGRMTYAVSDCADFIRQHWQDLSQNTKNVIIRDLDTGLELHEDDVRDGREFCYLGHDCDYRTWKNLREWINEQA</sequence>
<protein>
    <submittedName>
        <fullName evidence="1">Preprotein translocase subunit SecG</fullName>
    </submittedName>
</protein>
<proteinExistence type="predicted"/>
<reference evidence="1" key="1">
    <citation type="submission" date="2023-04" db="EMBL/GenBank/DDBJ databases">
        <title>Molecular characterization of the Integrative and Conjugative elements harboring multidrug-resistance gene from Glaesserella (Haemophilus) parasuis.</title>
        <authorList>
            <person name="Che Y."/>
            <person name="Zhou L."/>
        </authorList>
    </citation>
    <scope>NUCLEOTIDE SEQUENCE</scope>
    <source>
        <strain evidence="1">Z44</strain>
    </source>
</reference>